<comment type="caution">
    <text evidence="2">The sequence shown here is derived from an EMBL/GenBank/DDBJ whole genome shotgun (WGS) entry which is preliminary data.</text>
</comment>
<feature type="region of interest" description="Disordered" evidence="1">
    <location>
        <begin position="15"/>
        <end position="50"/>
    </location>
</feature>
<name>A0AA38SN48_9ASTR</name>
<gene>
    <name evidence="2" type="ORF">OSB04_031963</name>
</gene>
<evidence type="ECO:0000313" key="2">
    <source>
        <dbReference type="EMBL" id="KAJ9539230.1"/>
    </source>
</evidence>
<dbReference type="EMBL" id="JARYMX010000008">
    <property type="protein sequence ID" value="KAJ9539230.1"/>
    <property type="molecule type" value="Genomic_DNA"/>
</dbReference>
<evidence type="ECO:0000256" key="1">
    <source>
        <dbReference type="SAM" id="MobiDB-lite"/>
    </source>
</evidence>
<feature type="compositionally biased region" description="Basic and acidic residues" evidence="1">
    <location>
        <begin position="15"/>
        <end position="31"/>
    </location>
</feature>
<organism evidence="2 3">
    <name type="scientific">Centaurea solstitialis</name>
    <name type="common">yellow star-thistle</name>
    <dbReference type="NCBI Taxonomy" id="347529"/>
    <lineage>
        <taxon>Eukaryota</taxon>
        <taxon>Viridiplantae</taxon>
        <taxon>Streptophyta</taxon>
        <taxon>Embryophyta</taxon>
        <taxon>Tracheophyta</taxon>
        <taxon>Spermatophyta</taxon>
        <taxon>Magnoliopsida</taxon>
        <taxon>eudicotyledons</taxon>
        <taxon>Gunneridae</taxon>
        <taxon>Pentapetalae</taxon>
        <taxon>asterids</taxon>
        <taxon>campanulids</taxon>
        <taxon>Asterales</taxon>
        <taxon>Asteraceae</taxon>
        <taxon>Carduoideae</taxon>
        <taxon>Cardueae</taxon>
        <taxon>Centaureinae</taxon>
        <taxon>Centaurea</taxon>
    </lineage>
</organism>
<evidence type="ECO:0000313" key="3">
    <source>
        <dbReference type="Proteomes" id="UP001172457"/>
    </source>
</evidence>
<protein>
    <submittedName>
        <fullName evidence="2">Uncharacterized protein</fullName>
    </submittedName>
</protein>
<dbReference type="Proteomes" id="UP001172457">
    <property type="component" value="Chromosome 8"/>
</dbReference>
<proteinExistence type="predicted"/>
<reference evidence="2" key="1">
    <citation type="submission" date="2023-03" db="EMBL/GenBank/DDBJ databases">
        <title>Chromosome-scale reference genome and RAD-based genetic map of yellow starthistle (Centaurea solstitialis) reveal putative structural variation and QTLs associated with invader traits.</title>
        <authorList>
            <person name="Reatini B."/>
            <person name="Cang F.A."/>
            <person name="Jiang Q."/>
            <person name="Mckibben M.T.W."/>
            <person name="Barker M.S."/>
            <person name="Rieseberg L.H."/>
            <person name="Dlugosch K.M."/>
        </authorList>
    </citation>
    <scope>NUCLEOTIDE SEQUENCE</scope>
    <source>
        <strain evidence="2">CAN-66</strain>
        <tissue evidence="2">Leaf</tissue>
    </source>
</reference>
<accession>A0AA38SN48</accession>
<sequence length="117" mass="12853">MVTRKIVIDFRGCNNEDLRGEKSTGSPEKKSTAGRRRRTQLVGEEGDSFAGEEELRGIEQSFSLLQLGFVKGRGECSAQHGPHVPTSIIPFVAATDNTPAVQERSFVKLVANWSGEY</sequence>
<keyword evidence="3" id="KW-1185">Reference proteome</keyword>
<dbReference type="AlphaFoldDB" id="A0AA38SN48"/>